<keyword evidence="2" id="KW-1185">Reference proteome</keyword>
<proteinExistence type="predicted"/>
<reference evidence="1 2" key="1">
    <citation type="submission" date="2017-05" db="EMBL/GenBank/DDBJ databases">
        <authorList>
            <person name="Varghese N."/>
            <person name="Submissions S."/>
        </authorList>
    </citation>
    <scope>NUCLEOTIDE SEQUENCE [LARGE SCALE GENOMIC DNA]</scope>
    <source>
        <strain evidence="1 2">DSM 29734</strain>
    </source>
</reference>
<dbReference type="SUPFAM" id="SSF54427">
    <property type="entry name" value="NTF2-like"/>
    <property type="match status" value="1"/>
</dbReference>
<dbReference type="InterPro" id="IPR032710">
    <property type="entry name" value="NTF2-like_dom_sf"/>
</dbReference>
<dbReference type="EMBL" id="FXTY01000003">
    <property type="protein sequence ID" value="SMP18760.1"/>
    <property type="molecule type" value="Genomic_DNA"/>
</dbReference>
<dbReference type="Proteomes" id="UP001157961">
    <property type="component" value="Unassembled WGS sequence"/>
</dbReference>
<comment type="caution">
    <text evidence="1">The sequence shown here is derived from an EMBL/GenBank/DDBJ whole genome shotgun (WGS) entry which is preliminary data.</text>
</comment>
<dbReference type="RefSeq" id="WP_283425762.1">
    <property type="nucleotide sequence ID" value="NZ_FXTY01000003.1"/>
</dbReference>
<sequence>MNAHAELFEAVQIYFEGLFYCDEEKLDAVFHPTASLFDVEKGEIFAESIASFNPDVGANAANSPYALGQQMDAEILMVDYMSPKAALVKIRFRARRNVYQDHLSMLKGENGWQIVAKVWMLETVIEDI</sequence>
<accession>A0ABY1NWJ9</accession>
<dbReference type="Pfam" id="PF12893">
    <property type="entry name" value="Lumazine_bd_2"/>
    <property type="match status" value="1"/>
</dbReference>
<dbReference type="Gene3D" id="3.10.450.50">
    <property type="match status" value="1"/>
</dbReference>
<protein>
    <submittedName>
        <fullName evidence="1">Lumazine-binding</fullName>
    </submittedName>
</protein>
<organism evidence="1 2">
    <name type="scientific">Shimia sagamensis</name>
    <dbReference type="NCBI Taxonomy" id="1566352"/>
    <lineage>
        <taxon>Bacteria</taxon>
        <taxon>Pseudomonadati</taxon>
        <taxon>Pseudomonadota</taxon>
        <taxon>Alphaproteobacteria</taxon>
        <taxon>Rhodobacterales</taxon>
        <taxon>Roseobacteraceae</taxon>
    </lineage>
</organism>
<gene>
    <name evidence="1" type="ORF">SAMN06265373_103316</name>
</gene>
<evidence type="ECO:0000313" key="1">
    <source>
        <dbReference type="EMBL" id="SMP18760.1"/>
    </source>
</evidence>
<name>A0ABY1NWJ9_9RHOB</name>
<dbReference type="InterPro" id="IPR039437">
    <property type="entry name" value="FrzH/put_lumazine-bd"/>
</dbReference>
<evidence type="ECO:0000313" key="2">
    <source>
        <dbReference type="Proteomes" id="UP001157961"/>
    </source>
</evidence>